<sequence>MANKRVAEVMDAPSSAARRHSIKRTRVLSAKQRSDSSARSSAAISEDAAMQSTPSASGQPSRHSSFSSMQPSVEDDSGSGLSSSSEEPSDSEDDSGEEVITIGGPKKPEIGKEGLLGGASDLQARISALLPQLAAANRELEKEGQNHSIEVVQDGEQHIEMDLGLGVLEEQRGDEDSSDSTSDDADEAEVPGDISISSDTERRKPVCKETSAMCKLMGQSKDRKKAGIEDLG</sequence>
<dbReference type="PANTHER" id="PTHR38489">
    <property type="entry name" value="HISTONE CHAPERONE DOMAIN-CONTAINING PROTEIN"/>
    <property type="match status" value="1"/>
</dbReference>
<reference evidence="2" key="1">
    <citation type="journal article" date="2020" name="Stud. Mycol.">
        <title>101 Dothideomycetes genomes: a test case for predicting lifestyles and emergence of pathogens.</title>
        <authorList>
            <person name="Haridas S."/>
            <person name="Albert R."/>
            <person name="Binder M."/>
            <person name="Bloem J."/>
            <person name="Labutti K."/>
            <person name="Salamov A."/>
            <person name="Andreopoulos B."/>
            <person name="Baker S."/>
            <person name="Barry K."/>
            <person name="Bills G."/>
            <person name="Bluhm B."/>
            <person name="Cannon C."/>
            <person name="Castanera R."/>
            <person name="Culley D."/>
            <person name="Daum C."/>
            <person name="Ezra D."/>
            <person name="Gonzalez J."/>
            <person name="Henrissat B."/>
            <person name="Kuo A."/>
            <person name="Liang C."/>
            <person name="Lipzen A."/>
            <person name="Lutzoni F."/>
            <person name="Magnuson J."/>
            <person name="Mondo S."/>
            <person name="Nolan M."/>
            <person name="Ohm R."/>
            <person name="Pangilinan J."/>
            <person name="Park H.-J."/>
            <person name="Ramirez L."/>
            <person name="Alfaro M."/>
            <person name="Sun H."/>
            <person name="Tritt A."/>
            <person name="Yoshinaga Y."/>
            <person name="Zwiers L.-H."/>
            <person name="Turgeon B."/>
            <person name="Goodwin S."/>
            <person name="Spatafora J."/>
            <person name="Crous P."/>
            <person name="Grigoriev I."/>
        </authorList>
    </citation>
    <scope>NUCLEOTIDE SEQUENCE</scope>
    <source>
        <strain evidence="2">CBS 116005</strain>
    </source>
</reference>
<feature type="compositionally biased region" description="Basic residues" evidence="1">
    <location>
        <begin position="17"/>
        <end position="26"/>
    </location>
</feature>
<feature type="region of interest" description="Disordered" evidence="1">
    <location>
        <begin position="140"/>
        <end position="207"/>
    </location>
</feature>
<dbReference type="Pfam" id="PF15370">
    <property type="entry name" value="NOPCHAP1"/>
    <property type="match status" value="1"/>
</dbReference>
<evidence type="ECO:0000256" key="1">
    <source>
        <dbReference type="SAM" id="MobiDB-lite"/>
    </source>
</evidence>
<dbReference type="InterPro" id="IPR027921">
    <property type="entry name" value="NOPCHAP1"/>
</dbReference>
<dbReference type="Proteomes" id="UP000799436">
    <property type="component" value="Unassembled WGS sequence"/>
</dbReference>
<proteinExistence type="predicted"/>
<feature type="compositionally biased region" description="Low complexity" evidence="1">
    <location>
        <begin position="29"/>
        <end position="49"/>
    </location>
</feature>
<accession>A0A6G1L484</accession>
<feature type="compositionally biased region" description="Polar residues" evidence="1">
    <location>
        <begin position="50"/>
        <end position="71"/>
    </location>
</feature>
<organism evidence="2 3">
    <name type="scientific">Teratosphaeria nubilosa</name>
    <dbReference type="NCBI Taxonomy" id="161662"/>
    <lineage>
        <taxon>Eukaryota</taxon>
        <taxon>Fungi</taxon>
        <taxon>Dikarya</taxon>
        <taxon>Ascomycota</taxon>
        <taxon>Pezizomycotina</taxon>
        <taxon>Dothideomycetes</taxon>
        <taxon>Dothideomycetidae</taxon>
        <taxon>Mycosphaerellales</taxon>
        <taxon>Teratosphaeriaceae</taxon>
        <taxon>Teratosphaeria</taxon>
    </lineage>
</organism>
<evidence type="ECO:0000313" key="2">
    <source>
        <dbReference type="EMBL" id="KAF2767677.1"/>
    </source>
</evidence>
<dbReference type="GO" id="GO:0000492">
    <property type="term" value="P:box C/D snoRNP assembly"/>
    <property type="evidence" value="ECO:0007669"/>
    <property type="project" value="InterPro"/>
</dbReference>
<dbReference type="EMBL" id="ML995853">
    <property type="protein sequence ID" value="KAF2767677.1"/>
    <property type="molecule type" value="Genomic_DNA"/>
</dbReference>
<dbReference type="AlphaFoldDB" id="A0A6G1L484"/>
<dbReference type="OrthoDB" id="1112980at2759"/>
<dbReference type="PANTHER" id="PTHR38489:SF1">
    <property type="entry name" value="HISTONE CHAPERONE DOMAIN-CONTAINING PROTEIN"/>
    <property type="match status" value="1"/>
</dbReference>
<protein>
    <submittedName>
        <fullName evidence="2">Uncharacterized protein</fullName>
    </submittedName>
</protein>
<evidence type="ECO:0000313" key="3">
    <source>
        <dbReference type="Proteomes" id="UP000799436"/>
    </source>
</evidence>
<gene>
    <name evidence="2" type="ORF">EJ03DRAFT_352880</name>
</gene>
<name>A0A6G1L484_9PEZI</name>
<feature type="region of interest" description="Disordered" evidence="1">
    <location>
        <begin position="1"/>
        <end position="115"/>
    </location>
</feature>
<keyword evidence="3" id="KW-1185">Reference proteome</keyword>
<feature type="compositionally biased region" description="Acidic residues" evidence="1">
    <location>
        <begin position="87"/>
        <end position="97"/>
    </location>
</feature>
<feature type="compositionally biased region" description="Acidic residues" evidence="1">
    <location>
        <begin position="176"/>
        <end position="190"/>
    </location>
</feature>